<dbReference type="EC" id="3.5.4.16" evidence="3"/>
<dbReference type="GO" id="GO:0003934">
    <property type="term" value="F:GTP cyclohydrolase I activity"/>
    <property type="evidence" value="ECO:0007669"/>
    <property type="project" value="UniProtKB-EC"/>
</dbReference>
<comment type="catalytic activity">
    <reaction evidence="1">
        <text>GTP + H2O = 7,8-dihydroneopterin 3'-triphosphate + formate + H(+)</text>
        <dbReference type="Rhea" id="RHEA:17473"/>
        <dbReference type="ChEBI" id="CHEBI:15377"/>
        <dbReference type="ChEBI" id="CHEBI:15378"/>
        <dbReference type="ChEBI" id="CHEBI:15740"/>
        <dbReference type="ChEBI" id="CHEBI:37565"/>
        <dbReference type="ChEBI" id="CHEBI:58462"/>
        <dbReference type="EC" id="3.5.4.16"/>
    </reaction>
</comment>
<name>X1L1F9_9ZZZZ</name>
<dbReference type="AlphaFoldDB" id="X1L1F9"/>
<dbReference type="NCBIfam" id="NF006826">
    <property type="entry name" value="PRK09347.1-3"/>
    <property type="match status" value="1"/>
</dbReference>
<comment type="caution">
    <text evidence="7">The sequence shown here is derived from an EMBL/GenBank/DDBJ whole genome shotgun (WGS) entry which is preliminary data.</text>
</comment>
<evidence type="ECO:0000256" key="4">
    <source>
        <dbReference type="ARBA" id="ARBA00022563"/>
    </source>
</evidence>
<proteinExistence type="inferred from homology"/>
<dbReference type="NCBIfam" id="NF006825">
    <property type="entry name" value="PRK09347.1-2"/>
    <property type="match status" value="1"/>
</dbReference>
<dbReference type="GO" id="GO:0005525">
    <property type="term" value="F:GTP binding"/>
    <property type="evidence" value="ECO:0007669"/>
    <property type="project" value="TreeGrafter"/>
</dbReference>
<feature type="non-terminal residue" evidence="7">
    <location>
        <position position="298"/>
    </location>
</feature>
<dbReference type="PROSITE" id="PS00859">
    <property type="entry name" value="GTP_CYCLOHYDROL_1_1"/>
    <property type="match status" value="1"/>
</dbReference>
<dbReference type="GO" id="GO:0006730">
    <property type="term" value="P:one-carbon metabolic process"/>
    <property type="evidence" value="ECO:0007669"/>
    <property type="project" value="UniProtKB-KW"/>
</dbReference>
<evidence type="ECO:0000313" key="7">
    <source>
        <dbReference type="EMBL" id="GAH99730.1"/>
    </source>
</evidence>
<dbReference type="InterPro" id="IPR001474">
    <property type="entry name" value="GTP_CycHdrlase_I"/>
</dbReference>
<evidence type="ECO:0000256" key="1">
    <source>
        <dbReference type="ARBA" id="ARBA00001052"/>
    </source>
</evidence>
<dbReference type="Pfam" id="PF01227">
    <property type="entry name" value="GTP_cyclohydroI"/>
    <property type="match status" value="1"/>
</dbReference>
<keyword evidence="4" id="KW-0554">One-carbon metabolism</keyword>
<dbReference type="InterPro" id="IPR043134">
    <property type="entry name" value="GTP-CH-I_N"/>
</dbReference>
<dbReference type="FunFam" id="3.30.1130.10:FF:000001">
    <property type="entry name" value="GTP cyclohydrolase 1"/>
    <property type="match status" value="1"/>
</dbReference>
<dbReference type="GO" id="GO:0046654">
    <property type="term" value="P:tetrahydrofolate biosynthetic process"/>
    <property type="evidence" value="ECO:0007669"/>
    <property type="project" value="InterPro"/>
</dbReference>
<dbReference type="UniPathway" id="UPA00848">
    <property type="reaction ID" value="UER00151"/>
</dbReference>
<dbReference type="InterPro" id="IPR020602">
    <property type="entry name" value="GTP_CycHdrlase_I_dom"/>
</dbReference>
<evidence type="ECO:0000256" key="2">
    <source>
        <dbReference type="ARBA" id="ARBA00005080"/>
    </source>
</evidence>
<dbReference type="PANTHER" id="PTHR11109">
    <property type="entry name" value="GTP CYCLOHYDROLASE I"/>
    <property type="match status" value="1"/>
</dbReference>
<dbReference type="SUPFAM" id="SSF55620">
    <property type="entry name" value="Tetrahydrobiopterin biosynthesis enzymes-like"/>
    <property type="match status" value="1"/>
</dbReference>
<comment type="pathway">
    <text evidence="2">Cofactor biosynthesis; 7,8-dihydroneopterin triphosphate biosynthesis; 7,8-dihydroneopterin triphosphate from GTP: step 1/1.</text>
</comment>
<dbReference type="EMBL" id="BARV01003126">
    <property type="protein sequence ID" value="GAH99730.1"/>
    <property type="molecule type" value="Genomic_DNA"/>
</dbReference>
<dbReference type="InterPro" id="IPR018234">
    <property type="entry name" value="GTP_CycHdrlase_I_CS"/>
</dbReference>
<dbReference type="GO" id="GO:0006729">
    <property type="term" value="P:tetrahydrobiopterin biosynthetic process"/>
    <property type="evidence" value="ECO:0007669"/>
    <property type="project" value="TreeGrafter"/>
</dbReference>
<dbReference type="GO" id="GO:0005737">
    <property type="term" value="C:cytoplasm"/>
    <property type="evidence" value="ECO:0007669"/>
    <property type="project" value="TreeGrafter"/>
</dbReference>
<dbReference type="FunFam" id="1.10.286.10:FF:000001">
    <property type="entry name" value="GTP cyclohydrolase 1"/>
    <property type="match status" value="1"/>
</dbReference>
<keyword evidence="5" id="KW-0378">Hydrolase</keyword>
<organism evidence="7">
    <name type="scientific">marine sediment metagenome</name>
    <dbReference type="NCBI Taxonomy" id="412755"/>
    <lineage>
        <taxon>unclassified sequences</taxon>
        <taxon>metagenomes</taxon>
        <taxon>ecological metagenomes</taxon>
    </lineage>
</organism>
<evidence type="ECO:0000259" key="6">
    <source>
        <dbReference type="Pfam" id="PF01227"/>
    </source>
</evidence>
<dbReference type="PROSITE" id="PS00860">
    <property type="entry name" value="GTP_CYCLOHYDROL_1_2"/>
    <property type="match status" value="1"/>
</dbReference>
<gene>
    <name evidence="7" type="ORF">S06H3_07648</name>
</gene>
<sequence>MFDKARIEAAVASIIKAIGENPEREGLVDTPQRIAEMYAELFMGLGKNPKEELTVGFEEGHREMVVVKDIPFYSMCEHHLLPFYGVAHVGYIPNVDGRVVGLSKLARVVEIVASRPQLQERMTTEIADAIVDGLKPDGVGVIIQAEHLCMIMRGIKKPGSAIVTSALRGTFRSKPETVVPLWGTLTGEKPEKVDSQPRANIIVESGTVVLGSLTHSSDPLRITWHLSPSQEQQQKTTSFPVLGSLFEIKDQFIKMMNDWITSDFVPETNRIALGSVSLLINEKRESAYAQLSPLLHHV</sequence>
<reference evidence="7" key="1">
    <citation type="journal article" date="2014" name="Front. Microbiol.">
        <title>High frequency of phylogenetically diverse reductive dehalogenase-homologous genes in deep subseafloor sedimentary metagenomes.</title>
        <authorList>
            <person name="Kawai M."/>
            <person name="Futagami T."/>
            <person name="Toyoda A."/>
            <person name="Takaki Y."/>
            <person name="Nishi S."/>
            <person name="Hori S."/>
            <person name="Arai W."/>
            <person name="Tsubouchi T."/>
            <person name="Morono Y."/>
            <person name="Uchiyama I."/>
            <person name="Ito T."/>
            <person name="Fujiyama A."/>
            <person name="Inagaki F."/>
            <person name="Takami H."/>
        </authorList>
    </citation>
    <scope>NUCLEOTIDE SEQUENCE</scope>
    <source>
        <strain evidence="7">Expedition CK06-06</strain>
    </source>
</reference>
<dbReference type="Gene3D" id="3.30.1130.10">
    <property type="match status" value="1"/>
</dbReference>
<evidence type="ECO:0000256" key="5">
    <source>
        <dbReference type="ARBA" id="ARBA00022801"/>
    </source>
</evidence>
<dbReference type="PANTHER" id="PTHR11109:SF7">
    <property type="entry name" value="GTP CYCLOHYDROLASE 1"/>
    <property type="match status" value="1"/>
</dbReference>
<dbReference type="InterPro" id="IPR043133">
    <property type="entry name" value="GTP-CH-I_C/QueF"/>
</dbReference>
<dbReference type="GO" id="GO:0008270">
    <property type="term" value="F:zinc ion binding"/>
    <property type="evidence" value="ECO:0007669"/>
    <property type="project" value="TreeGrafter"/>
</dbReference>
<dbReference type="Gene3D" id="1.10.286.10">
    <property type="match status" value="1"/>
</dbReference>
<protein>
    <recommendedName>
        <fullName evidence="3">GTP cyclohydrolase I</fullName>
        <ecNumber evidence="3">3.5.4.16</ecNumber>
    </recommendedName>
</protein>
<feature type="domain" description="GTP cyclohydrolase I" evidence="6">
    <location>
        <begin position="7"/>
        <end position="177"/>
    </location>
</feature>
<dbReference type="NCBIfam" id="TIGR00063">
    <property type="entry name" value="folE"/>
    <property type="match status" value="1"/>
</dbReference>
<accession>X1L1F9</accession>
<dbReference type="HAMAP" id="MF_00223">
    <property type="entry name" value="FolE"/>
    <property type="match status" value="1"/>
</dbReference>
<evidence type="ECO:0000256" key="3">
    <source>
        <dbReference type="ARBA" id="ARBA00012715"/>
    </source>
</evidence>